<feature type="compositionally biased region" description="Basic and acidic residues" evidence="2">
    <location>
        <begin position="374"/>
        <end position="383"/>
    </location>
</feature>
<reference evidence="3 4" key="1">
    <citation type="submission" date="2021-12" db="EMBL/GenBank/DDBJ databases">
        <title>Discovery of the Pendulisporaceae a myxobacterial family with distinct sporulation behavior and unique specialized metabolism.</title>
        <authorList>
            <person name="Garcia R."/>
            <person name="Popoff A."/>
            <person name="Bader C.D."/>
            <person name="Loehr J."/>
            <person name="Walesch S."/>
            <person name="Walt C."/>
            <person name="Boldt J."/>
            <person name="Bunk B."/>
            <person name="Haeckl F.J.F.P.J."/>
            <person name="Gunesch A.P."/>
            <person name="Birkelbach J."/>
            <person name="Nuebel U."/>
            <person name="Pietschmann T."/>
            <person name="Bach T."/>
            <person name="Mueller R."/>
        </authorList>
    </citation>
    <scope>NUCLEOTIDE SEQUENCE [LARGE SCALE GENOMIC DNA]</scope>
    <source>
        <strain evidence="3 4">MSr12523</strain>
    </source>
</reference>
<dbReference type="InterPro" id="IPR012106">
    <property type="entry name" value="Phage_Mu_Gp1"/>
</dbReference>
<proteinExistence type="predicted"/>
<organism evidence="3 4">
    <name type="scientific">Pendulispora brunnea</name>
    <dbReference type="NCBI Taxonomy" id="2905690"/>
    <lineage>
        <taxon>Bacteria</taxon>
        <taxon>Pseudomonadati</taxon>
        <taxon>Myxococcota</taxon>
        <taxon>Myxococcia</taxon>
        <taxon>Myxococcales</taxon>
        <taxon>Sorangiineae</taxon>
        <taxon>Pendulisporaceae</taxon>
        <taxon>Pendulispora</taxon>
    </lineage>
</organism>
<sequence length="572" mass="62028">MANLTSAPAAAAGKANRRAGPARPTADPGAHARPKKKRLHVRVDLAEGGALHVRHLRGTDPEVFLCGGVPLPAGTPAEGEPVWIEIAKPGRFLGHPAGPFELDDRVFREIIANFESTENRSVPIDFEHASESDPTSGSIPSEGAPAQGWIRGLRIQHGSLWGLVEWLARAREYIRSGQYKYFSPAIRFRSKDRVTGKPVGARLTSGALTNVPFLDGMAPLVARDRGGAGDSSRPGSAPFAYSADEYMPVLRAALRLPELSTAQDCGEALERLALLHEARGGRDLHGVPVTAYVTSLRDAVRWPLSGTASELFHAVRAMICAAAGEGAADLGDEEADEERGRAEEDDAGTDDEAVGDGRDDSAGQGGELNAGEQVAREGGDEREEIMTAERVKELEGENTRLQADKAKLVEEKAALLSDKQTLSTESASLTLHLKEAQSQVTKLEGDVARLEGEVKTLSDAQREREERDIQERVNLAYFTYKDAKKLSEADREAMHTVCTTSPAAFEKLYPRIEHPHLLRELTTQREPGGRGAPPTPRTETISSLTQKLMSERRLSYPDAQCEAERLIRQQGA</sequence>
<dbReference type="RefSeq" id="WP_394849688.1">
    <property type="nucleotide sequence ID" value="NZ_CP089982.1"/>
</dbReference>
<feature type="region of interest" description="Disordered" evidence="2">
    <location>
        <begin position="519"/>
        <end position="541"/>
    </location>
</feature>
<dbReference type="EMBL" id="CP089982">
    <property type="protein sequence ID" value="WXA99058.1"/>
    <property type="molecule type" value="Genomic_DNA"/>
</dbReference>
<dbReference type="Proteomes" id="UP001379533">
    <property type="component" value="Chromosome"/>
</dbReference>
<feature type="region of interest" description="Disordered" evidence="2">
    <location>
        <begin position="328"/>
        <end position="383"/>
    </location>
</feature>
<feature type="region of interest" description="Disordered" evidence="2">
    <location>
        <begin position="1"/>
        <end position="37"/>
    </location>
</feature>
<evidence type="ECO:0000313" key="4">
    <source>
        <dbReference type="Proteomes" id="UP001379533"/>
    </source>
</evidence>
<feature type="compositionally biased region" description="Low complexity" evidence="2">
    <location>
        <begin position="7"/>
        <end position="24"/>
    </location>
</feature>
<protein>
    <submittedName>
        <fullName evidence="3">Uncharacterized protein</fullName>
    </submittedName>
</protein>
<name>A0ABZ2KK70_9BACT</name>
<gene>
    <name evidence="3" type="ORF">LZC95_19825</name>
</gene>
<keyword evidence="1" id="KW-0175">Coiled coil</keyword>
<feature type="coiled-coil region" evidence="1">
    <location>
        <begin position="391"/>
        <end position="467"/>
    </location>
</feature>
<keyword evidence="4" id="KW-1185">Reference proteome</keyword>
<dbReference type="Pfam" id="PF10123">
    <property type="entry name" value="Mu-like_Pro"/>
    <property type="match status" value="1"/>
</dbReference>
<feature type="region of interest" description="Disordered" evidence="2">
    <location>
        <begin position="122"/>
        <end position="143"/>
    </location>
</feature>
<evidence type="ECO:0000256" key="1">
    <source>
        <dbReference type="SAM" id="Coils"/>
    </source>
</evidence>
<evidence type="ECO:0000256" key="2">
    <source>
        <dbReference type="SAM" id="MobiDB-lite"/>
    </source>
</evidence>
<accession>A0ABZ2KK70</accession>
<feature type="compositionally biased region" description="Acidic residues" evidence="2">
    <location>
        <begin position="330"/>
        <end position="354"/>
    </location>
</feature>
<evidence type="ECO:0000313" key="3">
    <source>
        <dbReference type="EMBL" id="WXA99058.1"/>
    </source>
</evidence>